<gene>
    <name evidence="2" type="ORF">CCMA1212_007438</name>
</gene>
<name>A0ABY2GXX8_9HYPO</name>
<dbReference type="RefSeq" id="XP_073557016.1">
    <property type="nucleotide sequence ID" value="XM_073704606.1"/>
</dbReference>
<dbReference type="Proteomes" id="UP001642720">
    <property type="component" value="Unassembled WGS sequence"/>
</dbReference>
<dbReference type="EMBL" id="PPTA01000010">
    <property type="protein sequence ID" value="TFB00815.1"/>
    <property type="molecule type" value="Genomic_DNA"/>
</dbReference>
<sequence length="461" mass="51634">MSYYRSWRGRGGRDMRDMRPVNPLVQTKESPAPPLGDLVEAIDLKQLKRTGEEGVSYGITETELIASYNWADQKAPKIIVPGRPRLWKPLEKPRQLKEDNDVYYRDNNSAFFPKHPLEPAIVSVMKMHPKSLDVDIVGCSSTIGNLLRFVQGTERSFRMLVEVVGKTVHLIRRENSPKEQILGVRGFGHAFPEAYTTWTPDVRPSKSHHRILKFRFGGLDLLVRHSADGYVEDKDEQTSSAGKSSAAKDEDLTSLLEGLFIGPGSGSSADSDDLEVVEGGKTTSQDSIFDLKTRSIKAIGRDTLGEELPRLWLARITKFILAHHTRGTFDNVEVADVHDEVKDWEESHQEDLGRLSALLHRIQATALDNEDTLLEIVRVDGGPLEIRKRLADAGVAFSDEVKDQWLKWLGREDEERHEDNDDYGVIYGDTCYGSYGDSDGEGSGDFTACDAECGYCGRCSY</sequence>
<keyword evidence="3" id="KW-1185">Reference proteome</keyword>
<comment type="caution">
    <text evidence="2">The sequence shown here is derived from an EMBL/GenBank/DDBJ whole genome shotgun (WGS) entry which is preliminary data.</text>
</comment>
<evidence type="ECO:0000313" key="2">
    <source>
        <dbReference type="EMBL" id="TFB00815.1"/>
    </source>
</evidence>
<organism evidence="2 3">
    <name type="scientific">Trichoderma ghanense</name>
    <dbReference type="NCBI Taxonomy" id="65468"/>
    <lineage>
        <taxon>Eukaryota</taxon>
        <taxon>Fungi</taxon>
        <taxon>Dikarya</taxon>
        <taxon>Ascomycota</taxon>
        <taxon>Pezizomycotina</taxon>
        <taxon>Sordariomycetes</taxon>
        <taxon>Hypocreomycetidae</taxon>
        <taxon>Hypocreales</taxon>
        <taxon>Hypocreaceae</taxon>
        <taxon>Trichoderma</taxon>
    </lineage>
</organism>
<evidence type="ECO:0000256" key="1">
    <source>
        <dbReference type="SAM" id="MobiDB-lite"/>
    </source>
</evidence>
<dbReference type="PANTHER" id="PTHR35179">
    <property type="entry name" value="PROTEIN CBG02620"/>
    <property type="match status" value="1"/>
</dbReference>
<dbReference type="PANTHER" id="PTHR35179:SF2">
    <property type="entry name" value="START DOMAIN-CONTAINING PROTEIN"/>
    <property type="match status" value="1"/>
</dbReference>
<dbReference type="GeneID" id="300579056"/>
<reference evidence="2 3" key="1">
    <citation type="submission" date="2018-01" db="EMBL/GenBank/DDBJ databases">
        <title>Genome characterization of the sugarcane-associated fungus Trichoderma ghanense CCMA-1212 and their application in lignocelulose bioconversion.</title>
        <authorList>
            <person name="Steindorff A.S."/>
            <person name="Mendes T.D."/>
            <person name="Vilela E.S.D."/>
            <person name="Rodrigues D.S."/>
            <person name="Formighieri E.F."/>
            <person name="Melo I.S."/>
            <person name="Favaro L.C.L."/>
        </authorList>
    </citation>
    <scope>NUCLEOTIDE SEQUENCE [LARGE SCALE GENOMIC DNA]</scope>
    <source>
        <strain evidence="2 3">CCMA-1212</strain>
    </source>
</reference>
<feature type="region of interest" description="Disordered" evidence="1">
    <location>
        <begin position="1"/>
        <end position="32"/>
    </location>
</feature>
<proteinExistence type="predicted"/>
<evidence type="ECO:0000313" key="3">
    <source>
        <dbReference type="Proteomes" id="UP001642720"/>
    </source>
</evidence>
<protein>
    <recommendedName>
        <fullName evidence="4">Geranylgeranyl pyrophosphate synthetase</fullName>
    </recommendedName>
</protein>
<accession>A0ABY2GXX8</accession>
<evidence type="ECO:0008006" key="4">
    <source>
        <dbReference type="Google" id="ProtNLM"/>
    </source>
</evidence>